<organism evidence="3 4">
    <name type="scientific">Yarrowia lipolytica</name>
    <name type="common">Candida lipolytica</name>
    <dbReference type="NCBI Taxonomy" id="4952"/>
    <lineage>
        <taxon>Eukaryota</taxon>
        <taxon>Fungi</taxon>
        <taxon>Dikarya</taxon>
        <taxon>Ascomycota</taxon>
        <taxon>Saccharomycotina</taxon>
        <taxon>Dipodascomycetes</taxon>
        <taxon>Dipodascales</taxon>
        <taxon>Dipodascales incertae sedis</taxon>
        <taxon>Yarrowia</taxon>
    </lineage>
</organism>
<feature type="compositionally biased region" description="Acidic residues" evidence="2">
    <location>
        <begin position="143"/>
        <end position="153"/>
    </location>
</feature>
<accession>A0A371CCR4</accession>
<dbReference type="AlphaFoldDB" id="A0A371CCR4"/>
<evidence type="ECO:0000313" key="4">
    <source>
        <dbReference type="Proteomes" id="UP000256601"/>
    </source>
</evidence>
<sequence length="457" mass="47572">MSLVIATLVSTVIAAGIPANVVVRQNPNIPNLPNMPSELAGLLDGVNIPADMAGLLGATNVAGLAGLLNAEDMQHVSEALQWAGDSERMFNDPRYQSLQSIVLSPEFSTMNEQEMRSVNQAIGSIAAEYHSNNPAWRTRSDWGDDDDDNDDDDTRTFNPAMVATGAGSRTTGASRNDDDDDDDTRTFNPTVVATATGSSTTGSPRSDDDDDDDDDDVNEKANSQSVAVSGPGSAPAASATGAASSAGQAGSTAASAASSAASAASSAASAASSAATSATAAVGSAADSAAASATAAVGSATDSAAASATGNVGVSNGVPMAVTRCLLLQPSMNTSFNSHQFPGDTSHSVLRDGQIAPPTGETDVQLFTTFCALNESLVATQKRLENLQQQIQQEVHKLEKTKQHYRQLREINRELIAGEGRTREQAMDREQAKEKGKLEPIPRGWLKENNYHMERSQ</sequence>
<proteinExistence type="predicted"/>
<keyword evidence="1" id="KW-0175">Coiled coil</keyword>
<dbReference type="Proteomes" id="UP000256601">
    <property type="component" value="Unassembled WGS sequence"/>
</dbReference>
<gene>
    <name evidence="3" type="ORF">B0I71DRAFT_162976</name>
</gene>
<reference evidence="3 4" key="1">
    <citation type="submission" date="2018-07" db="EMBL/GenBank/DDBJ databases">
        <title>Draft Genome Assemblies for Five Robust Yarrowia lipolytica Strains Exhibiting High Lipid Production and Pentose Sugar Utilization and Sugar Alcohol Secretion from Undetoxified Lignocellulosic Biomass Hydrolysates.</title>
        <authorList>
            <consortium name="DOE Joint Genome Institute"/>
            <person name="Walker C."/>
            <person name="Ryu S."/>
            <person name="Na H."/>
            <person name="Zane M."/>
            <person name="LaButti K."/>
            <person name="Lipzen A."/>
            <person name="Haridas S."/>
            <person name="Barry K."/>
            <person name="Grigoriev I.V."/>
            <person name="Quarterman J."/>
            <person name="Slininger P."/>
            <person name="Dien B."/>
            <person name="Trinh C.T."/>
        </authorList>
    </citation>
    <scope>NUCLEOTIDE SEQUENCE [LARGE SCALE GENOMIC DNA]</scope>
    <source>
        <strain evidence="3 4">YB392</strain>
    </source>
</reference>
<feature type="compositionally biased region" description="Low complexity" evidence="2">
    <location>
        <begin position="225"/>
        <end position="243"/>
    </location>
</feature>
<dbReference type="EMBL" id="KZ858956">
    <property type="protein sequence ID" value="RDW28101.1"/>
    <property type="molecule type" value="Genomic_DNA"/>
</dbReference>
<name>A0A371CCR4_YARLL</name>
<evidence type="ECO:0000256" key="2">
    <source>
        <dbReference type="SAM" id="MobiDB-lite"/>
    </source>
</evidence>
<evidence type="ECO:0000313" key="3">
    <source>
        <dbReference type="EMBL" id="RDW28101.1"/>
    </source>
</evidence>
<feature type="region of interest" description="Disordered" evidence="2">
    <location>
        <begin position="134"/>
        <end position="243"/>
    </location>
</feature>
<feature type="compositionally biased region" description="Basic and acidic residues" evidence="2">
    <location>
        <begin position="420"/>
        <end position="457"/>
    </location>
</feature>
<evidence type="ECO:0000256" key="1">
    <source>
        <dbReference type="SAM" id="Coils"/>
    </source>
</evidence>
<feature type="compositionally biased region" description="Low complexity" evidence="2">
    <location>
        <begin position="190"/>
        <end position="203"/>
    </location>
</feature>
<feature type="region of interest" description="Disordered" evidence="2">
    <location>
        <begin position="419"/>
        <end position="457"/>
    </location>
</feature>
<protein>
    <submittedName>
        <fullName evidence="3">Uncharacterized protein</fullName>
    </submittedName>
</protein>
<feature type="coiled-coil region" evidence="1">
    <location>
        <begin position="374"/>
        <end position="408"/>
    </location>
</feature>
<feature type="compositionally biased region" description="Acidic residues" evidence="2">
    <location>
        <begin position="207"/>
        <end position="217"/>
    </location>
</feature>
<dbReference type="VEuPathDB" id="FungiDB:YALI0_A18524g"/>
<dbReference type="VEuPathDB" id="FungiDB:YALI1_A19398g"/>